<dbReference type="RefSeq" id="WP_029196885.1">
    <property type="nucleotide sequence ID" value="NZ_JAMDMW010000098.1"/>
</dbReference>
<comment type="caution">
    <text evidence="2">The sequence shown here is derived from an EMBL/GenBank/DDBJ whole genome shotgun (WGS) entry which is preliminary data.</text>
</comment>
<protein>
    <submittedName>
        <fullName evidence="2">Uncharacterized protein</fullName>
    </submittedName>
</protein>
<evidence type="ECO:0000313" key="2">
    <source>
        <dbReference type="EMBL" id="MCY9697484.1"/>
    </source>
</evidence>
<sequence length="105" mass="11851">MNEQDTEQEQQPTTDRTALLSFLETMRRDFDNGLLPARNAYPGPQGWIGPWLMRSILGLQYQKPTDDTVNKLISFGSNHLAIWSAISLAITGSVINTWIPSMFQP</sequence>
<feature type="transmembrane region" description="Helical" evidence="1">
    <location>
        <begin position="80"/>
        <end position="99"/>
    </location>
</feature>
<proteinExistence type="predicted"/>
<dbReference type="EMBL" id="JAMDMX010000145">
    <property type="protein sequence ID" value="MCY9697484.1"/>
    <property type="molecule type" value="Genomic_DNA"/>
</dbReference>
<keyword evidence="1" id="KW-0472">Membrane</keyword>
<name>A0ABT4GMP3_9BACL</name>
<evidence type="ECO:0000313" key="3">
    <source>
        <dbReference type="Proteomes" id="UP001527099"/>
    </source>
</evidence>
<keyword evidence="1" id="KW-0812">Transmembrane</keyword>
<keyword evidence="3" id="KW-1185">Reference proteome</keyword>
<dbReference type="Proteomes" id="UP001527099">
    <property type="component" value="Unassembled WGS sequence"/>
</dbReference>
<keyword evidence="1" id="KW-1133">Transmembrane helix</keyword>
<gene>
    <name evidence="2" type="ORF">M5X19_32200</name>
</gene>
<evidence type="ECO:0000256" key="1">
    <source>
        <dbReference type="SAM" id="Phobius"/>
    </source>
</evidence>
<reference evidence="2 3" key="1">
    <citation type="submission" date="2022-05" db="EMBL/GenBank/DDBJ databases">
        <title>Genome Sequencing of Bee-Associated Microbes.</title>
        <authorList>
            <person name="Dunlap C."/>
        </authorList>
    </citation>
    <scope>NUCLEOTIDE SEQUENCE [LARGE SCALE GENOMIC DNA]</scope>
    <source>
        <strain evidence="2 3">NRRL B-14421</strain>
    </source>
</reference>
<organism evidence="2 3">
    <name type="scientific">Paenibacillus alginolyticus</name>
    <dbReference type="NCBI Taxonomy" id="59839"/>
    <lineage>
        <taxon>Bacteria</taxon>
        <taxon>Bacillati</taxon>
        <taxon>Bacillota</taxon>
        <taxon>Bacilli</taxon>
        <taxon>Bacillales</taxon>
        <taxon>Paenibacillaceae</taxon>
        <taxon>Paenibacillus</taxon>
    </lineage>
</organism>
<accession>A0ABT4GMP3</accession>